<evidence type="ECO:0000313" key="2">
    <source>
        <dbReference type="EMBL" id="DAD22104.1"/>
    </source>
</evidence>
<accession>A0A822XKJ8</accession>
<evidence type="ECO:0000256" key="1">
    <source>
        <dbReference type="SAM" id="MobiDB-lite"/>
    </source>
</evidence>
<dbReference type="AlphaFoldDB" id="A0A822XKJ8"/>
<protein>
    <submittedName>
        <fullName evidence="2">Uncharacterized protein</fullName>
    </submittedName>
</protein>
<reference evidence="2 3" key="1">
    <citation type="journal article" date="2020" name="Mol. Biol. Evol.">
        <title>Distinct Expression and Methylation Patterns for Genes with Different Fates following a Single Whole-Genome Duplication in Flowering Plants.</title>
        <authorList>
            <person name="Shi T."/>
            <person name="Rahmani R.S."/>
            <person name="Gugger P.F."/>
            <person name="Wang M."/>
            <person name="Li H."/>
            <person name="Zhang Y."/>
            <person name="Li Z."/>
            <person name="Wang Q."/>
            <person name="Van de Peer Y."/>
            <person name="Marchal K."/>
            <person name="Chen J."/>
        </authorList>
    </citation>
    <scope>NUCLEOTIDE SEQUENCE [LARGE SCALE GENOMIC DNA]</scope>
    <source>
        <tissue evidence="2">Leaf</tissue>
    </source>
</reference>
<proteinExistence type="predicted"/>
<gene>
    <name evidence="2" type="ORF">HUJ06_023567</name>
</gene>
<feature type="region of interest" description="Disordered" evidence="1">
    <location>
        <begin position="72"/>
        <end position="91"/>
    </location>
</feature>
<comment type="caution">
    <text evidence="2">The sequence shown here is derived from an EMBL/GenBank/DDBJ whole genome shotgun (WGS) entry which is preliminary data.</text>
</comment>
<name>A0A822XKJ8_NELNU</name>
<organism evidence="2 3">
    <name type="scientific">Nelumbo nucifera</name>
    <name type="common">Sacred lotus</name>
    <dbReference type="NCBI Taxonomy" id="4432"/>
    <lineage>
        <taxon>Eukaryota</taxon>
        <taxon>Viridiplantae</taxon>
        <taxon>Streptophyta</taxon>
        <taxon>Embryophyta</taxon>
        <taxon>Tracheophyta</taxon>
        <taxon>Spermatophyta</taxon>
        <taxon>Magnoliopsida</taxon>
        <taxon>Proteales</taxon>
        <taxon>Nelumbonaceae</taxon>
        <taxon>Nelumbo</taxon>
    </lineage>
</organism>
<dbReference type="EMBL" id="DUZY01000001">
    <property type="protein sequence ID" value="DAD22104.1"/>
    <property type="molecule type" value="Genomic_DNA"/>
</dbReference>
<sequence length="122" mass="13995">MDKKVIIVKFHYKWLPRFYKLCGKLGHVVDRCSLRAEIEEHLETLKFIASFVVVKPLKDMASKLPSLMLDGRQEDDGNLTRSVDADLPDPKSLEEEISIRNLHGENFGSDLHKENVSNPTMM</sequence>
<dbReference type="Proteomes" id="UP000607653">
    <property type="component" value="Unassembled WGS sequence"/>
</dbReference>
<evidence type="ECO:0000313" key="3">
    <source>
        <dbReference type="Proteomes" id="UP000607653"/>
    </source>
</evidence>
<keyword evidence="3" id="KW-1185">Reference proteome</keyword>